<evidence type="ECO:0000313" key="2">
    <source>
        <dbReference type="Proteomes" id="UP000828390"/>
    </source>
</evidence>
<name>A0A9D3Y570_DREPO</name>
<protein>
    <submittedName>
        <fullName evidence="1">Uncharacterized protein</fullName>
    </submittedName>
</protein>
<evidence type="ECO:0000313" key="1">
    <source>
        <dbReference type="EMBL" id="KAH3692497.1"/>
    </source>
</evidence>
<dbReference type="EMBL" id="JAIWYP010000022">
    <property type="protein sequence ID" value="KAH3692497.1"/>
    <property type="molecule type" value="Genomic_DNA"/>
</dbReference>
<organism evidence="1 2">
    <name type="scientific">Dreissena polymorpha</name>
    <name type="common">Zebra mussel</name>
    <name type="synonym">Mytilus polymorpha</name>
    <dbReference type="NCBI Taxonomy" id="45954"/>
    <lineage>
        <taxon>Eukaryota</taxon>
        <taxon>Metazoa</taxon>
        <taxon>Spiralia</taxon>
        <taxon>Lophotrochozoa</taxon>
        <taxon>Mollusca</taxon>
        <taxon>Bivalvia</taxon>
        <taxon>Autobranchia</taxon>
        <taxon>Heteroconchia</taxon>
        <taxon>Euheterodonta</taxon>
        <taxon>Imparidentia</taxon>
        <taxon>Neoheterodontei</taxon>
        <taxon>Myida</taxon>
        <taxon>Dreissenoidea</taxon>
        <taxon>Dreissenidae</taxon>
        <taxon>Dreissena</taxon>
    </lineage>
</organism>
<reference evidence="1" key="2">
    <citation type="submission" date="2020-11" db="EMBL/GenBank/DDBJ databases">
        <authorList>
            <person name="McCartney M.A."/>
            <person name="Auch B."/>
            <person name="Kono T."/>
            <person name="Mallez S."/>
            <person name="Becker A."/>
            <person name="Gohl D.M."/>
            <person name="Silverstein K.A.T."/>
            <person name="Koren S."/>
            <person name="Bechman K.B."/>
            <person name="Herman A."/>
            <person name="Abrahante J.E."/>
            <person name="Garbe J."/>
        </authorList>
    </citation>
    <scope>NUCLEOTIDE SEQUENCE</scope>
    <source>
        <strain evidence="1">Duluth1</strain>
        <tissue evidence="1">Whole animal</tissue>
    </source>
</reference>
<accession>A0A9D3Y570</accession>
<keyword evidence="2" id="KW-1185">Reference proteome</keyword>
<proteinExistence type="predicted"/>
<gene>
    <name evidence="1" type="ORF">DPMN_194338</name>
</gene>
<dbReference type="Proteomes" id="UP000828390">
    <property type="component" value="Unassembled WGS sequence"/>
</dbReference>
<comment type="caution">
    <text evidence="1">The sequence shown here is derived from an EMBL/GenBank/DDBJ whole genome shotgun (WGS) entry which is preliminary data.</text>
</comment>
<reference evidence="1" key="1">
    <citation type="journal article" date="2019" name="bioRxiv">
        <title>The Genome of the Zebra Mussel, Dreissena polymorpha: A Resource for Invasive Species Research.</title>
        <authorList>
            <person name="McCartney M.A."/>
            <person name="Auch B."/>
            <person name="Kono T."/>
            <person name="Mallez S."/>
            <person name="Zhang Y."/>
            <person name="Obille A."/>
            <person name="Becker A."/>
            <person name="Abrahante J.E."/>
            <person name="Garbe J."/>
            <person name="Badalamenti J.P."/>
            <person name="Herman A."/>
            <person name="Mangelson H."/>
            <person name="Liachko I."/>
            <person name="Sullivan S."/>
            <person name="Sone E.D."/>
            <person name="Koren S."/>
            <person name="Silverstein K.A.T."/>
            <person name="Beckman K.B."/>
            <person name="Gohl D.M."/>
        </authorList>
    </citation>
    <scope>NUCLEOTIDE SEQUENCE</scope>
    <source>
        <strain evidence="1">Duluth1</strain>
        <tissue evidence="1">Whole animal</tissue>
    </source>
</reference>
<dbReference type="AlphaFoldDB" id="A0A9D3Y570"/>
<sequence>MQDVTLRTCIMPSFSEQGSNNTHHSPIQDYEKPLFGSNLGTTRANEEINTQLSQMLCLPVGASELLQINNMAGVGVSRIWDLSGL</sequence>